<sequence>MAQPLPRRFTYHTRLRFDYRTHIRGSLIYAAGDTAAALLQHNFSWSRLLGIALIAGTIYSWEVPAYFRWIDHRVPHRPGWTAKLRRASLALAYFNPLWIARHFVFIRLCSGQLDQITWDLLPMAARSFLYNAPVSLLVNYYIQNKVPADRRFLISALFSGVMAVYYALSANW</sequence>
<reference evidence="2 3" key="1">
    <citation type="submission" date="2019-04" db="EMBL/GenBank/DDBJ databases">
        <authorList>
            <person name="Feng G."/>
            <person name="Zhang J."/>
            <person name="Zhu H."/>
        </authorList>
    </citation>
    <scope>NUCLEOTIDE SEQUENCE [LARGE SCALE GENOMIC DNA]</scope>
    <source>
        <strain evidence="2 3">92R-1</strain>
    </source>
</reference>
<dbReference type="AlphaFoldDB" id="A0A4Z0P682"/>
<evidence type="ECO:0000313" key="3">
    <source>
        <dbReference type="Proteomes" id="UP000298337"/>
    </source>
</evidence>
<accession>A0A4Z0P682</accession>
<protein>
    <submittedName>
        <fullName evidence="2">Uncharacterized protein</fullName>
    </submittedName>
</protein>
<comment type="caution">
    <text evidence="2">The sequence shown here is derived from an EMBL/GenBank/DDBJ whole genome shotgun (WGS) entry which is preliminary data.</text>
</comment>
<organism evidence="2 3">
    <name type="scientific">Hymenobacter fodinae</name>
    <dbReference type="NCBI Taxonomy" id="2510796"/>
    <lineage>
        <taxon>Bacteria</taxon>
        <taxon>Pseudomonadati</taxon>
        <taxon>Bacteroidota</taxon>
        <taxon>Cytophagia</taxon>
        <taxon>Cytophagales</taxon>
        <taxon>Hymenobacteraceae</taxon>
        <taxon>Hymenobacter</taxon>
    </lineage>
</organism>
<dbReference type="EMBL" id="SRLA01000002">
    <property type="protein sequence ID" value="TGE07914.1"/>
    <property type="molecule type" value="Genomic_DNA"/>
</dbReference>
<keyword evidence="3" id="KW-1185">Reference proteome</keyword>
<dbReference type="OrthoDB" id="5569620at2"/>
<keyword evidence="1" id="KW-0472">Membrane</keyword>
<feature type="transmembrane region" description="Helical" evidence="1">
    <location>
        <begin position="152"/>
        <end position="168"/>
    </location>
</feature>
<name>A0A4Z0P682_9BACT</name>
<dbReference type="Proteomes" id="UP000298337">
    <property type="component" value="Unassembled WGS sequence"/>
</dbReference>
<keyword evidence="1" id="KW-1133">Transmembrane helix</keyword>
<evidence type="ECO:0000256" key="1">
    <source>
        <dbReference type="SAM" id="Phobius"/>
    </source>
</evidence>
<evidence type="ECO:0000313" key="2">
    <source>
        <dbReference type="EMBL" id="TGE07914.1"/>
    </source>
</evidence>
<gene>
    <name evidence="2" type="ORF">EU556_09195</name>
</gene>
<feature type="transmembrane region" description="Helical" evidence="1">
    <location>
        <begin position="21"/>
        <end position="39"/>
    </location>
</feature>
<feature type="transmembrane region" description="Helical" evidence="1">
    <location>
        <begin position="45"/>
        <end position="67"/>
    </location>
</feature>
<proteinExistence type="predicted"/>
<keyword evidence="1" id="KW-0812">Transmembrane</keyword>